<keyword evidence="7" id="KW-0067">ATP-binding</keyword>
<keyword evidence="6 11" id="KW-0418">Kinase</keyword>
<evidence type="ECO:0000259" key="10">
    <source>
        <dbReference type="Pfam" id="PF07730"/>
    </source>
</evidence>
<feature type="transmembrane region" description="Helical" evidence="9">
    <location>
        <begin position="43"/>
        <end position="62"/>
    </location>
</feature>
<dbReference type="Proteomes" id="UP001482520">
    <property type="component" value="Unassembled WGS sequence"/>
</dbReference>
<keyword evidence="4" id="KW-0808">Transferase</keyword>
<feature type="transmembrane region" description="Helical" evidence="9">
    <location>
        <begin position="20"/>
        <end position="36"/>
    </location>
</feature>
<keyword evidence="9" id="KW-0812">Transmembrane</keyword>
<dbReference type="PANTHER" id="PTHR24421:SF10">
    <property type="entry name" value="NITRATE_NITRITE SENSOR PROTEIN NARQ"/>
    <property type="match status" value="1"/>
</dbReference>
<dbReference type="InterPro" id="IPR050482">
    <property type="entry name" value="Sensor_HK_TwoCompSys"/>
</dbReference>
<keyword evidence="12" id="KW-1185">Reference proteome</keyword>
<feature type="transmembrane region" description="Helical" evidence="9">
    <location>
        <begin position="102"/>
        <end position="120"/>
    </location>
</feature>
<dbReference type="Pfam" id="PF07730">
    <property type="entry name" value="HisKA_3"/>
    <property type="match status" value="1"/>
</dbReference>
<protein>
    <recommendedName>
        <fullName evidence="2">histidine kinase</fullName>
        <ecNumber evidence="2">2.7.13.3</ecNumber>
    </recommendedName>
</protein>
<dbReference type="InterPro" id="IPR036890">
    <property type="entry name" value="HATPase_C_sf"/>
</dbReference>
<evidence type="ECO:0000256" key="8">
    <source>
        <dbReference type="ARBA" id="ARBA00023012"/>
    </source>
</evidence>
<evidence type="ECO:0000256" key="9">
    <source>
        <dbReference type="SAM" id="Phobius"/>
    </source>
</evidence>
<keyword evidence="3" id="KW-0597">Phosphoprotein</keyword>
<feature type="domain" description="Signal transduction histidine kinase subgroup 3 dimerisation and phosphoacceptor" evidence="10">
    <location>
        <begin position="185"/>
        <end position="250"/>
    </location>
</feature>
<dbReference type="GO" id="GO:0016301">
    <property type="term" value="F:kinase activity"/>
    <property type="evidence" value="ECO:0007669"/>
    <property type="project" value="UniProtKB-KW"/>
</dbReference>
<evidence type="ECO:0000313" key="12">
    <source>
        <dbReference type="Proteomes" id="UP001482520"/>
    </source>
</evidence>
<proteinExistence type="predicted"/>
<keyword evidence="9" id="KW-1133">Transmembrane helix</keyword>
<dbReference type="SUPFAM" id="SSF55874">
    <property type="entry name" value="ATPase domain of HSP90 chaperone/DNA topoisomerase II/histidine kinase"/>
    <property type="match status" value="1"/>
</dbReference>
<keyword evidence="8" id="KW-0902">Two-component regulatory system</keyword>
<gene>
    <name evidence="11" type="ORF">V6R90_15150</name>
</gene>
<comment type="caution">
    <text evidence="11">The sequence shown here is derived from an EMBL/GenBank/DDBJ whole genome shotgun (WGS) entry which is preliminary data.</text>
</comment>
<dbReference type="EMBL" id="JBEGDP010000019">
    <property type="protein sequence ID" value="MEQ7848617.1"/>
    <property type="molecule type" value="Genomic_DNA"/>
</dbReference>
<evidence type="ECO:0000256" key="3">
    <source>
        <dbReference type="ARBA" id="ARBA00022553"/>
    </source>
</evidence>
<organism evidence="11 12">
    <name type="scientific">Nocardioides kribbensis</name>
    <dbReference type="NCBI Taxonomy" id="305517"/>
    <lineage>
        <taxon>Bacteria</taxon>
        <taxon>Bacillati</taxon>
        <taxon>Actinomycetota</taxon>
        <taxon>Actinomycetes</taxon>
        <taxon>Propionibacteriales</taxon>
        <taxon>Nocardioidaceae</taxon>
        <taxon>Nocardioides</taxon>
    </lineage>
</organism>
<evidence type="ECO:0000313" key="11">
    <source>
        <dbReference type="EMBL" id="MEQ7848617.1"/>
    </source>
</evidence>
<evidence type="ECO:0000256" key="5">
    <source>
        <dbReference type="ARBA" id="ARBA00022741"/>
    </source>
</evidence>
<keyword evidence="9" id="KW-0472">Membrane</keyword>
<comment type="catalytic activity">
    <reaction evidence="1">
        <text>ATP + protein L-histidine = ADP + protein N-phospho-L-histidine.</text>
        <dbReference type="EC" id="2.7.13.3"/>
    </reaction>
</comment>
<feature type="transmembrane region" description="Helical" evidence="9">
    <location>
        <begin position="132"/>
        <end position="154"/>
    </location>
</feature>
<evidence type="ECO:0000256" key="4">
    <source>
        <dbReference type="ARBA" id="ARBA00022679"/>
    </source>
</evidence>
<evidence type="ECO:0000256" key="1">
    <source>
        <dbReference type="ARBA" id="ARBA00000085"/>
    </source>
</evidence>
<evidence type="ECO:0000256" key="6">
    <source>
        <dbReference type="ARBA" id="ARBA00022777"/>
    </source>
</evidence>
<accession>A0ABV1P1K0</accession>
<feature type="transmembrane region" description="Helical" evidence="9">
    <location>
        <begin position="68"/>
        <end position="95"/>
    </location>
</feature>
<evidence type="ECO:0000256" key="2">
    <source>
        <dbReference type="ARBA" id="ARBA00012438"/>
    </source>
</evidence>
<sequence length="390" mass="42091">MQRPNPEDYQPPLSWWRHGWRLLLCVVISAIVWPQFAPEQLDVMPVLFWLDLGVGLASYVVVLGRRRWPVAVAVATNAMAVVSGVAAGPATLAAVSMATRRRLLPILVTSLVAVVASMLYTELEPSAVDDPFWISLTATVIAVAASMGWGMYIGSRRELLWTLRHRAERAEAEQELRVGQARGQERSRIAREMHDVLAHRISQISLHAGALTFRDDLTAADMRASAEVIQTTAHQALTDLRTVLGVLRDDEGNALDAPQPTYADLRALVADAEAAGLRVEYADDVRAADGADGVPDALGRALYRIVQEGITNARKHAPGATLLISLSGSPDDGIAVELRNRLGFAAAAAPPGAGLGLVGLSERAALRGGRLEHRRDADAFVLRGWLPWAA</sequence>
<dbReference type="PANTHER" id="PTHR24421">
    <property type="entry name" value="NITRATE/NITRITE SENSOR PROTEIN NARX-RELATED"/>
    <property type="match status" value="1"/>
</dbReference>
<name>A0ABV1P1K0_9ACTN</name>
<reference evidence="11 12" key="1">
    <citation type="submission" date="2024-02" db="EMBL/GenBank/DDBJ databases">
        <title>Full genome sequence of Nocardioides kribbensis.</title>
        <authorList>
            <person name="Poletto B.L."/>
            <person name="Silva G."/>
            <person name="Galante D."/>
            <person name="Campos K.R."/>
            <person name="Santos M.B.N."/>
            <person name="Sacchi C.T."/>
        </authorList>
    </citation>
    <scope>NUCLEOTIDE SEQUENCE [LARGE SCALE GENOMIC DNA]</scope>
    <source>
        <strain evidence="11 12">O4R</strain>
    </source>
</reference>
<keyword evidence="5" id="KW-0547">Nucleotide-binding</keyword>
<dbReference type="InterPro" id="IPR011712">
    <property type="entry name" value="Sig_transdc_His_kin_sub3_dim/P"/>
</dbReference>
<dbReference type="Gene3D" id="3.30.565.10">
    <property type="entry name" value="Histidine kinase-like ATPase, C-terminal domain"/>
    <property type="match status" value="1"/>
</dbReference>
<dbReference type="Gene3D" id="1.20.5.1930">
    <property type="match status" value="1"/>
</dbReference>
<dbReference type="EC" id="2.7.13.3" evidence="2"/>
<dbReference type="RefSeq" id="WP_349805152.1">
    <property type="nucleotide sequence ID" value="NZ_JBEGDP010000019.1"/>
</dbReference>
<evidence type="ECO:0000256" key="7">
    <source>
        <dbReference type="ARBA" id="ARBA00022840"/>
    </source>
</evidence>